<dbReference type="NCBIfam" id="NF009379">
    <property type="entry name" value="PRK12740.1-3"/>
    <property type="match status" value="1"/>
</dbReference>
<evidence type="ECO:0000256" key="5">
    <source>
        <dbReference type="NCBIfam" id="TIGR00484"/>
    </source>
</evidence>
<dbReference type="Gene3D" id="3.40.50.300">
    <property type="entry name" value="P-loop containing nucleotide triphosphate hydrolases"/>
    <property type="match status" value="1"/>
</dbReference>
<dbReference type="Pfam" id="PF03764">
    <property type="entry name" value="EFG_IV"/>
    <property type="match status" value="1"/>
</dbReference>
<dbReference type="NCBIfam" id="NF009381">
    <property type="entry name" value="PRK12740.1-5"/>
    <property type="match status" value="1"/>
</dbReference>
<dbReference type="CDD" id="cd01434">
    <property type="entry name" value="EFG_mtEFG1_IV"/>
    <property type="match status" value="1"/>
</dbReference>
<dbReference type="SMART" id="SM00838">
    <property type="entry name" value="EFG_C"/>
    <property type="match status" value="1"/>
</dbReference>
<dbReference type="CDD" id="cd04170">
    <property type="entry name" value="EF-G_bact"/>
    <property type="match status" value="1"/>
</dbReference>
<dbReference type="InterPro" id="IPR014721">
    <property type="entry name" value="Ribsml_uS5_D2-typ_fold_subgr"/>
</dbReference>
<evidence type="ECO:0000313" key="7">
    <source>
        <dbReference type="EMBL" id="MDV5088050.1"/>
    </source>
</evidence>
<evidence type="ECO:0000313" key="8">
    <source>
        <dbReference type="Proteomes" id="UP001272515"/>
    </source>
</evidence>
<evidence type="ECO:0000256" key="2">
    <source>
        <dbReference type="ARBA" id="ARBA00017872"/>
    </source>
</evidence>
<evidence type="ECO:0000256" key="4">
    <source>
        <dbReference type="ARBA" id="ARBA00023134"/>
    </source>
</evidence>
<dbReference type="NCBIfam" id="TIGR00231">
    <property type="entry name" value="small_GTP"/>
    <property type="match status" value="1"/>
</dbReference>
<dbReference type="Gene3D" id="2.40.30.10">
    <property type="entry name" value="Translation factors"/>
    <property type="match status" value="1"/>
</dbReference>
<dbReference type="SUPFAM" id="SSF54211">
    <property type="entry name" value="Ribosomal protein S5 domain 2-like"/>
    <property type="match status" value="1"/>
</dbReference>
<dbReference type="PRINTS" id="PR00315">
    <property type="entry name" value="ELONGATNFCT"/>
</dbReference>
<dbReference type="GO" id="GO:0003746">
    <property type="term" value="F:translation elongation factor activity"/>
    <property type="evidence" value="ECO:0007669"/>
    <property type="project" value="UniProtKB-KW"/>
</dbReference>
<dbReference type="Pfam" id="PF14492">
    <property type="entry name" value="EFG_III"/>
    <property type="match status" value="1"/>
</dbReference>
<dbReference type="Pfam" id="PF00009">
    <property type="entry name" value="GTP_EFTU"/>
    <property type="match status" value="1"/>
</dbReference>
<dbReference type="InterPro" id="IPR035647">
    <property type="entry name" value="EFG_III/V"/>
</dbReference>
<dbReference type="Pfam" id="PF22042">
    <property type="entry name" value="EF-G_D2"/>
    <property type="match status" value="1"/>
</dbReference>
<dbReference type="PANTHER" id="PTHR43261">
    <property type="entry name" value="TRANSLATION ELONGATION FACTOR G-RELATED"/>
    <property type="match status" value="1"/>
</dbReference>
<dbReference type="EMBL" id="JAWJZB010000004">
    <property type="protein sequence ID" value="MDV5088050.1"/>
    <property type="molecule type" value="Genomic_DNA"/>
</dbReference>
<protein>
    <recommendedName>
        <fullName evidence="2 5">Elongation factor G</fullName>
    </recommendedName>
</protein>
<dbReference type="InterPro" id="IPR000640">
    <property type="entry name" value="EFG_V-like"/>
</dbReference>
<dbReference type="CDD" id="cd03713">
    <property type="entry name" value="EFG_mtEFG_C"/>
    <property type="match status" value="1"/>
</dbReference>
<dbReference type="SMART" id="SM00889">
    <property type="entry name" value="EFG_IV"/>
    <property type="match status" value="1"/>
</dbReference>
<keyword evidence="3" id="KW-0547">Nucleotide-binding</keyword>
<dbReference type="PROSITE" id="PS51722">
    <property type="entry name" value="G_TR_2"/>
    <property type="match status" value="1"/>
</dbReference>
<keyword evidence="4" id="KW-0342">GTP-binding</keyword>
<dbReference type="PANTHER" id="PTHR43261:SF6">
    <property type="entry name" value="ELONGATION FACTOR G-LIKE PROTEIN"/>
    <property type="match status" value="1"/>
</dbReference>
<dbReference type="Gene3D" id="3.30.70.240">
    <property type="match status" value="1"/>
</dbReference>
<dbReference type="RefSeq" id="WP_295192456.1">
    <property type="nucleotide sequence ID" value="NZ_JAWJZA010000002.1"/>
</dbReference>
<dbReference type="Gene3D" id="3.30.230.10">
    <property type="match status" value="1"/>
</dbReference>
<accession>A0ABU3Z822</accession>
<dbReference type="SUPFAM" id="SSF54980">
    <property type="entry name" value="EF-G C-terminal domain-like"/>
    <property type="match status" value="2"/>
</dbReference>
<dbReference type="InterPro" id="IPR005517">
    <property type="entry name" value="Transl_elong_EFG/EF2_IV"/>
</dbReference>
<organism evidence="7 8">
    <name type="scientific">Veillonella absiana</name>
    <dbReference type="NCBI Taxonomy" id="3079305"/>
    <lineage>
        <taxon>Bacteria</taxon>
        <taxon>Bacillati</taxon>
        <taxon>Bacillota</taxon>
        <taxon>Negativicutes</taxon>
        <taxon>Veillonellales</taxon>
        <taxon>Veillonellaceae</taxon>
        <taxon>Veillonella</taxon>
    </lineage>
</organism>
<proteinExistence type="inferred from homology"/>
<dbReference type="InterPro" id="IPR020568">
    <property type="entry name" value="Ribosomal_Su5_D2-typ_SF"/>
</dbReference>
<feature type="domain" description="Tr-type G" evidence="6">
    <location>
        <begin position="7"/>
        <end position="278"/>
    </location>
</feature>
<dbReference type="InterPro" id="IPR000795">
    <property type="entry name" value="T_Tr_GTP-bd_dom"/>
</dbReference>
<evidence type="ECO:0000256" key="1">
    <source>
        <dbReference type="ARBA" id="ARBA00005870"/>
    </source>
</evidence>
<gene>
    <name evidence="7" type="primary">fusA</name>
    <name evidence="7" type="ORF">RVY80_04205</name>
</gene>
<dbReference type="InterPro" id="IPR005225">
    <property type="entry name" value="Small_GTP-bd"/>
</dbReference>
<dbReference type="InterPro" id="IPR035649">
    <property type="entry name" value="EFG_V"/>
</dbReference>
<dbReference type="NCBIfam" id="NF009891">
    <property type="entry name" value="PRK13351.1-1"/>
    <property type="match status" value="1"/>
</dbReference>
<dbReference type="InterPro" id="IPR004540">
    <property type="entry name" value="Transl_elong_EFG/EF2"/>
</dbReference>
<dbReference type="InterPro" id="IPR009000">
    <property type="entry name" value="Transl_B-barrel_sf"/>
</dbReference>
<keyword evidence="7" id="KW-0648">Protein biosynthesis</keyword>
<keyword evidence="7" id="KW-0251">Elongation factor</keyword>
<sequence length="691" mass="76192">MKEYSSDVIRNVAVVSHDGAGKTALVESLLLTSGEVDSVGRGQDNKHIMDFEPEEIKRNVTIQLGMAPCEWKDHKVNFVDTPGYSEFHGEVRAALRACDGMLMVLSATSGVESDTVRAWDYAEELQMPKMAFINKMDVDGADFFGSLERMRELFGKSIMPLQIPIGEGASFEGVVDVAKMTAYTYKDGQPTEVAVPAQLIEKAQEIREMTVEAAAEGSDELLEKYLNGEELTLEEIRQGLREGMLTGRICPIMCGSATSQIGLDQVLDRMIRYMPDATKKVMTATDADSGEQRAVHVDKPLTAFVFKTLLDPFAGKQSFVRIFSGELKEGDKLFNVNQGVEEKWSKMVTLIGKQQKPITVAKAGDIVVIPKLANAKTGDTFATSEFKVKFDPIRFPQPLYTVAMEPTKKGEEEKLAAAVLKVAEEDPTCVVVKDSEGRQLQVNCMGEVHLEHILNKMERKYGVQAKLVKPYIPYRETIRGSAETESKYKKQSGGHGQYGHVKIQVDPLYDGEDFQFVDKIFGGAVPRQYIPAVEKGAKETLDKGLIAGYPMIGVQVTLLDGSYHSVDSSELAFKVATAQAMKDVIPKAKPVLLEPIYDVNVYAPDAFMGEVMGDLNSRRGRVLGMEQSERAGISVVKAQVPLVEIADYVTALRSITQGQGVFNREFSGYEEVPHKEAEEIMAAFKKAQSEA</sequence>
<dbReference type="Pfam" id="PF00679">
    <property type="entry name" value="EFG_C"/>
    <property type="match status" value="1"/>
</dbReference>
<dbReference type="SUPFAM" id="SSF52540">
    <property type="entry name" value="P-loop containing nucleoside triphosphate hydrolases"/>
    <property type="match status" value="1"/>
</dbReference>
<name>A0ABU3Z822_9FIRM</name>
<evidence type="ECO:0000256" key="3">
    <source>
        <dbReference type="ARBA" id="ARBA00022741"/>
    </source>
</evidence>
<comment type="caution">
    <text evidence="7">The sequence shown here is derived from an EMBL/GenBank/DDBJ whole genome shotgun (WGS) entry which is preliminary data.</text>
</comment>
<dbReference type="SUPFAM" id="SSF50447">
    <property type="entry name" value="Translation proteins"/>
    <property type="match status" value="1"/>
</dbReference>
<comment type="similarity">
    <text evidence="1">Belongs to the TRAFAC class translation factor GTPase superfamily. Classic translation factor GTPase family. EF-G/EF-2 subfamily.</text>
</comment>
<dbReference type="NCBIfam" id="TIGR00484">
    <property type="entry name" value="EF-G"/>
    <property type="match status" value="1"/>
</dbReference>
<dbReference type="Proteomes" id="UP001272515">
    <property type="component" value="Unassembled WGS sequence"/>
</dbReference>
<evidence type="ECO:0000259" key="6">
    <source>
        <dbReference type="PROSITE" id="PS51722"/>
    </source>
</evidence>
<dbReference type="InterPro" id="IPR053905">
    <property type="entry name" value="EF-G-like_DII"/>
</dbReference>
<dbReference type="InterPro" id="IPR041095">
    <property type="entry name" value="EFG_II"/>
</dbReference>
<dbReference type="Gene3D" id="3.30.70.870">
    <property type="entry name" value="Elongation Factor G (Translational Gtpase), domain 3"/>
    <property type="match status" value="1"/>
</dbReference>
<reference evidence="7 8" key="1">
    <citation type="submission" date="2023-10" db="EMBL/GenBank/DDBJ databases">
        <title>Veillonella sp. nov., isolated from a pig farm feces dump.</title>
        <authorList>
            <person name="Chang Y.-H."/>
        </authorList>
    </citation>
    <scope>NUCLEOTIDE SEQUENCE [LARGE SCALE GENOMIC DNA]</scope>
    <source>
        <strain evidence="7 8">YH-vei2233</strain>
    </source>
</reference>
<keyword evidence="8" id="KW-1185">Reference proteome</keyword>
<dbReference type="InterPro" id="IPR047872">
    <property type="entry name" value="EFG_IV"/>
</dbReference>
<dbReference type="InterPro" id="IPR027417">
    <property type="entry name" value="P-loop_NTPase"/>
</dbReference>